<keyword evidence="1" id="KW-0812">Transmembrane</keyword>
<gene>
    <name evidence="4" type="ORF">GDO86_017702</name>
</gene>
<reference evidence="4" key="1">
    <citation type="thesis" date="2020" institute="ProQuest LLC" country="789 East Eisenhower Parkway, Ann Arbor, MI, USA">
        <title>Comparative Genomics and Chromosome Evolution.</title>
        <authorList>
            <person name="Mudd A.B."/>
        </authorList>
    </citation>
    <scope>NUCLEOTIDE SEQUENCE</scope>
    <source>
        <strain evidence="4">Female2</strain>
        <tissue evidence="4">Blood</tissue>
    </source>
</reference>
<keyword evidence="5" id="KW-1185">Reference proteome</keyword>
<evidence type="ECO:0000259" key="3">
    <source>
        <dbReference type="PROSITE" id="PS50835"/>
    </source>
</evidence>
<dbReference type="SUPFAM" id="SSF48726">
    <property type="entry name" value="Immunoglobulin"/>
    <property type="match status" value="1"/>
</dbReference>
<dbReference type="InterPro" id="IPR036179">
    <property type="entry name" value="Ig-like_dom_sf"/>
</dbReference>
<dbReference type="Proteomes" id="UP000812440">
    <property type="component" value="Chromosome 9"/>
</dbReference>
<keyword evidence="2" id="KW-0732">Signal</keyword>
<name>A0A8T2ING3_9PIPI</name>
<accession>A0A8T2ING3</accession>
<evidence type="ECO:0000313" key="5">
    <source>
        <dbReference type="Proteomes" id="UP000812440"/>
    </source>
</evidence>
<sequence>MVTRGCPVTFLLFLITTNVLCQFVEQNSETVTGVLHQQVSLDCSFQMPKDTEFTDMQVIWFKNFTDKLIDCKGEAKTPVCQYIWSSSKVHISPGAFNGDATITISDLQESDSGQYQCWVIFPPFYYKKYMALHVPGEEKEVEKMEGPPGMRYEYSYYSKWDVILIGGWFISVLLTGFILIQKLFIKEKRFR</sequence>
<feature type="signal peptide" evidence="2">
    <location>
        <begin position="1"/>
        <end position="21"/>
    </location>
</feature>
<dbReference type="Pfam" id="PF07686">
    <property type="entry name" value="V-set"/>
    <property type="match status" value="1"/>
</dbReference>
<protein>
    <recommendedName>
        <fullName evidence="3">Ig-like domain-containing protein</fullName>
    </recommendedName>
</protein>
<comment type="caution">
    <text evidence="4">The sequence shown here is derived from an EMBL/GenBank/DDBJ whole genome shotgun (WGS) entry which is preliminary data.</text>
</comment>
<dbReference type="AlphaFoldDB" id="A0A8T2ING3"/>
<evidence type="ECO:0000256" key="2">
    <source>
        <dbReference type="SAM" id="SignalP"/>
    </source>
</evidence>
<dbReference type="InterPro" id="IPR013106">
    <property type="entry name" value="Ig_V-set"/>
</dbReference>
<dbReference type="InterPro" id="IPR013783">
    <property type="entry name" value="Ig-like_fold"/>
</dbReference>
<organism evidence="4 5">
    <name type="scientific">Hymenochirus boettgeri</name>
    <name type="common">Congo dwarf clawed frog</name>
    <dbReference type="NCBI Taxonomy" id="247094"/>
    <lineage>
        <taxon>Eukaryota</taxon>
        <taxon>Metazoa</taxon>
        <taxon>Chordata</taxon>
        <taxon>Craniata</taxon>
        <taxon>Vertebrata</taxon>
        <taxon>Euteleostomi</taxon>
        <taxon>Amphibia</taxon>
        <taxon>Batrachia</taxon>
        <taxon>Anura</taxon>
        <taxon>Pipoidea</taxon>
        <taxon>Pipidae</taxon>
        <taxon>Pipinae</taxon>
        <taxon>Hymenochirus</taxon>
    </lineage>
</organism>
<feature type="domain" description="Ig-like" evidence="3">
    <location>
        <begin position="7"/>
        <end position="117"/>
    </location>
</feature>
<dbReference type="OrthoDB" id="9898017at2759"/>
<dbReference type="Gene3D" id="2.60.40.10">
    <property type="entry name" value="Immunoglobulins"/>
    <property type="match status" value="1"/>
</dbReference>
<feature type="chain" id="PRO_5035783202" description="Ig-like domain-containing protein" evidence="2">
    <location>
        <begin position="22"/>
        <end position="191"/>
    </location>
</feature>
<dbReference type="EMBL" id="JAACNH010000009">
    <property type="protein sequence ID" value="KAG8433512.1"/>
    <property type="molecule type" value="Genomic_DNA"/>
</dbReference>
<evidence type="ECO:0000256" key="1">
    <source>
        <dbReference type="SAM" id="Phobius"/>
    </source>
</evidence>
<dbReference type="SMART" id="SM00409">
    <property type="entry name" value="IG"/>
    <property type="match status" value="1"/>
</dbReference>
<dbReference type="InterPro" id="IPR007110">
    <property type="entry name" value="Ig-like_dom"/>
</dbReference>
<dbReference type="InterPro" id="IPR003599">
    <property type="entry name" value="Ig_sub"/>
</dbReference>
<keyword evidence="1" id="KW-0472">Membrane</keyword>
<feature type="transmembrane region" description="Helical" evidence="1">
    <location>
        <begin position="162"/>
        <end position="185"/>
    </location>
</feature>
<dbReference type="PROSITE" id="PS50835">
    <property type="entry name" value="IG_LIKE"/>
    <property type="match status" value="1"/>
</dbReference>
<evidence type="ECO:0000313" key="4">
    <source>
        <dbReference type="EMBL" id="KAG8433512.1"/>
    </source>
</evidence>
<proteinExistence type="predicted"/>
<keyword evidence="1" id="KW-1133">Transmembrane helix</keyword>